<sequence length="71" mass="7899">MPQLAPTQKARAVPRKNEGLIIALIARGLNFSHSATKFATDRCKGSGFFDSGKPKIFTDGERRVLRYYVVT</sequence>
<dbReference type="AlphaFoldDB" id="A0A8H7QEE1"/>
<evidence type="ECO:0000313" key="1">
    <source>
        <dbReference type="EMBL" id="KAG2190917.1"/>
    </source>
</evidence>
<gene>
    <name evidence="1" type="ORF">INT47_011471</name>
</gene>
<dbReference type="Proteomes" id="UP000603453">
    <property type="component" value="Unassembled WGS sequence"/>
</dbReference>
<dbReference type="EMBL" id="JAEPRD010000517">
    <property type="protein sequence ID" value="KAG2190917.1"/>
    <property type="molecule type" value="Genomic_DNA"/>
</dbReference>
<proteinExistence type="predicted"/>
<keyword evidence="2" id="KW-1185">Reference proteome</keyword>
<organism evidence="1 2">
    <name type="scientific">Mucor saturninus</name>
    <dbReference type="NCBI Taxonomy" id="64648"/>
    <lineage>
        <taxon>Eukaryota</taxon>
        <taxon>Fungi</taxon>
        <taxon>Fungi incertae sedis</taxon>
        <taxon>Mucoromycota</taxon>
        <taxon>Mucoromycotina</taxon>
        <taxon>Mucoromycetes</taxon>
        <taxon>Mucorales</taxon>
        <taxon>Mucorineae</taxon>
        <taxon>Mucoraceae</taxon>
        <taxon>Mucor</taxon>
    </lineage>
</organism>
<reference evidence="1" key="1">
    <citation type="submission" date="2020-12" db="EMBL/GenBank/DDBJ databases">
        <title>Metabolic potential, ecology and presence of endohyphal bacteria is reflected in genomic diversity of Mucoromycotina.</title>
        <authorList>
            <person name="Muszewska A."/>
            <person name="Okrasinska A."/>
            <person name="Steczkiewicz K."/>
            <person name="Drgas O."/>
            <person name="Orlowska M."/>
            <person name="Perlinska-Lenart U."/>
            <person name="Aleksandrzak-Piekarczyk T."/>
            <person name="Szatraj K."/>
            <person name="Zielenkiewicz U."/>
            <person name="Pilsyk S."/>
            <person name="Malc E."/>
            <person name="Mieczkowski P."/>
            <person name="Kruszewska J.S."/>
            <person name="Biernat P."/>
            <person name="Pawlowska J."/>
        </authorList>
    </citation>
    <scope>NUCLEOTIDE SEQUENCE</scope>
    <source>
        <strain evidence="1">WA0000017839</strain>
    </source>
</reference>
<name>A0A8H7QEE1_9FUNG</name>
<evidence type="ECO:0000313" key="2">
    <source>
        <dbReference type="Proteomes" id="UP000603453"/>
    </source>
</evidence>
<protein>
    <submittedName>
        <fullName evidence="1">Uncharacterized protein</fullName>
    </submittedName>
</protein>
<accession>A0A8H7QEE1</accession>
<comment type="caution">
    <text evidence="1">The sequence shown here is derived from an EMBL/GenBank/DDBJ whole genome shotgun (WGS) entry which is preliminary data.</text>
</comment>